<name>A0A1M6GBY5_9FIRM</name>
<dbReference type="InterPro" id="IPR005537">
    <property type="entry name" value="RAMP_III_fam"/>
</dbReference>
<evidence type="ECO:0000256" key="1">
    <source>
        <dbReference type="ARBA" id="ARBA00023118"/>
    </source>
</evidence>
<proteinExistence type="predicted"/>
<dbReference type="PANTHER" id="PTHR35579">
    <property type="entry name" value="CRISPR SYSTEM CMS ENDORIBONUCLEASE CSM3"/>
    <property type="match status" value="1"/>
</dbReference>
<dbReference type="STRING" id="1122184.SAMN02745176_02297"/>
<dbReference type="Pfam" id="PF03787">
    <property type="entry name" value="RAMPs"/>
    <property type="match status" value="2"/>
</dbReference>
<organism evidence="3 4">
    <name type="scientific">Lutispora thermophila DSM 19022</name>
    <dbReference type="NCBI Taxonomy" id="1122184"/>
    <lineage>
        <taxon>Bacteria</taxon>
        <taxon>Bacillati</taxon>
        <taxon>Bacillota</taxon>
        <taxon>Clostridia</taxon>
        <taxon>Lutisporales</taxon>
        <taxon>Lutisporaceae</taxon>
        <taxon>Lutispora</taxon>
    </lineage>
</organism>
<dbReference type="InterPro" id="IPR052216">
    <property type="entry name" value="CRISPR_Csm3_endoribonuclease"/>
</dbReference>
<reference evidence="3 4" key="1">
    <citation type="submission" date="2016-11" db="EMBL/GenBank/DDBJ databases">
        <authorList>
            <person name="Jaros S."/>
            <person name="Januszkiewicz K."/>
            <person name="Wedrychowicz H."/>
        </authorList>
    </citation>
    <scope>NUCLEOTIDE SEQUENCE [LARGE SCALE GENOMIC DNA]</scope>
    <source>
        <strain evidence="3 4">DSM 19022</strain>
    </source>
</reference>
<dbReference type="EMBL" id="FQZS01000015">
    <property type="protein sequence ID" value="SHJ07440.1"/>
    <property type="molecule type" value="Genomic_DNA"/>
</dbReference>
<dbReference type="GO" id="GO:0051607">
    <property type="term" value="P:defense response to virus"/>
    <property type="evidence" value="ECO:0007669"/>
    <property type="project" value="UniProtKB-KW"/>
</dbReference>
<dbReference type="CDD" id="cd09726">
    <property type="entry name" value="RAMP_I_III"/>
    <property type="match status" value="1"/>
</dbReference>
<dbReference type="PANTHER" id="PTHR35579:SF3">
    <property type="entry name" value="CRISPR SYSTEM CMS ENDORIBONUCLEASE CSM3"/>
    <property type="match status" value="1"/>
</dbReference>
<dbReference type="RefSeq" id="WP_073026343.1">
    <property type="nucleotide sequence ID" value="NZ_FQZS01000015.1"/>
</dbReference>
<feature type="domain" description="CRISPR type III-associated protein" evidence="2">
    <location>
        <begin position="5"/>
        <end position="189"/>
    </location>
</feature>
<protein>
    <submittedName>
        <fullName evidence="3">CRISPR-associated protein Csx10</fullName>
    </submittedName>
</protein>
<accession>A0A1M6GBY5</accession>
<feature type="domain" description="CRISPR type III-associated protein" evidence="2">
    <location>
        <begin position="218"/>
        <end position="415"/>
    </location>
</feature>
<evidence type="ECO:0000313" key="3">
    <source>
        <dbReference type="EMBL" id="SHJ07440.1"/>
    </source>
</evidence>
<dbReference type="AlphaFoldDB" id="A0A1M6GBY5"/>
<dbReference type="Proteomes" id="UP000184442">
    <property type="component" value="Unassembled WGS sequence"/>
</dbReference>
<evidence type="ECO:0000259" key="2">
    <source>
        <dbReference type="Pfam" id="PF03787"/>
    </source>
</evidence>
<keyword evidence="4" id="KW-1185">Reference proteome</keyword>
<sequence length="721" mass="83852">MRLEMELLSDLCSASGKNSSGIVDIDICFDELGLPYIPAKRIKGCLREAALELLECKNDENGFELIDKIFGKSGDMEGGELYIGNGYLENYDELRKGIISAKEDKKLEKIFNRQRIQDNYTRIRVQTNIDGNTKTAKENSLRFTRVINKGNKFYFDIKIDDKEEQDLLKEACKVLRSIGLRRTRGFGEVSLSLIDSENASNFKISNKAASTYSTVKLKLRLESPLLISGGSNSINITESYIPGSAFLGYFANRFIKKYNLGANAHEDKDFRRIFLEGSVVFDNAYISDSDYNDFIPCPLSIFKVKNSNDYINLAFIDHNESIPEKKSVRDTYVCPIYDDEYYFISPKRDIEYHHKRPKDRTLGHPVENNGQFYEYEVLSPNQNFLTKISGNRNDIDLIISLIPDDNIIYLGKSKNAQYAQVRIIDIEEDDERNDDIIMKGDRFSIVLLSPMILLNKHGFSEVTPQLFHNKLREHINGCKLISSFIESKITSGFNTKWMMYRQQYNAFNPGSIFNFIYEGEGNLYVSDIENLRLGLRVNEGFGKLKVFTCYDEVTEIKEYNSCNGNERFDYEEYSPSFRELYKSLIDKEIKRRLKYKAIEKIIKYKKYDKNIRGAFLFKITSIINEAESFSLLIDNLCNISIKEKKESAIRLFLEDKFHADLDIKDLESSIKQKFINMFDNMDLPKEYGIDEHFINNLFNYFKYYYLTLLNYIKLEERKRGD</sequence>
<gene>
    <name evidence="3" type="ORF">SAMN02745176_02297</name>
</gene>
<evidence type="ECO:0000313" key="4">
    <source>
        <dbReference type="Proteomes" id="UP000184442"/>
    </source>
</evidence>
<dbReference type="OrthoDB" id="482771at2"/>
<keyword evidence="1" id="KW-0051">Antiviral defense</keyword>